<comment type="caution">
    <text evidence="2">The sequence shown here is derived from an EMBL/GenBank/DDBJ whole genome shotgun (WGS) entry which is preliminary data.</text>
</comment>
<dbReference type="InterPro" id="IPR036086">
    <property type="entry name" value="ParB/Sulfiredoxin_sf"/>
</dbReference>
<keyword evidence="3" id="KW-1185">Reference proteome</keyword>
<proteinExistence type="predicted"/>
<evidence type="ECO:0000313" key="3">
    <source>
        <dbReference type="Proteomes" id="UP000469724"/>
    </source>
</evidence>
<evidence type="ECO:0000256" key="1">
    <source>
        <dbReference type="SAM" id="MobiDB-lite"/>
    </source>
</evidence>
<evidence type="ECO:0000313" key="2">
    <source>
        <dbReference type="EMBL" id="NDY56410.1"/>
    </source>
</evidence>
<dbReference type="SUPFAM" id="SSF110849">
    <property type="entry name" value="ParB/Sulfiredoxin"/>
    <property type="match status" value="1"/>
</dbReference>
<dbReference type="Proteomes" id="UP000469724">
    <property type="component" value="Unassembled WGS sequence"/>
</dbReference>
<dbReference type="RefSeq" id="WP_163301464.1">
    <property type="nucleotide sequence ID" value="NZ_JAAGRQ010000019.1"/>
</dbReference>
<feature type="region of interest" description="Disordered" evidence="1">
    <location>
        <begin position="321"/>
        <end position="342"/>
    </location>
</feature>
<reference evidence="2 3" key="1">
    <citation type="submission" date="2020-02" db="EMBL/GenBank/DDBJ databases">
        <title>Comparative genomics of sulfur disproportionating microorganisms.</title>
        <authorList>
            <person name="Ward L.M."/>
            <person name="Bertran E."/>
            <person name="Johnston D.T."/>
        </authorList>
    </citation>
    <scope>NUCLEOTIDE SEQUENCE [LARGE SCALE GENOMIC DNA]</scope>
    <source>
        <strain evidence="2 3">DSM 3696</strain>
    </source>
</reference>
<organism evidence="2 3">
    <name type="scientific">Desulfolutivibrio sulfodismutans</name>
    <dbReference type="NCBI Taxonomy" id="63561"/>
    <lineage>
        <taxon>Bacteria</taxon>
        <taxon>Pseudomonadati</taxon>
        <taxon>Thermodesulfobacteriota</taxon>
        <taxon>Desulfovibrionia</taxon>
        <taxon>Desulfovibrionales</taxon>
        <taxon>Desulfovibrionaceae</taxon>
        <taxon>Desulfolutivibrio</taxon>
    </lineage>
</organism>
<sequence>MQHLAIHPRDADVSGESLFWDNPPHEALARSLAEMGQLVPALAEIVDDRPRILAGRARVLALRRLPGRTLDARIIAWPGPDCGHSPEVWRGLVYLASNMGRAIDEAMLVKAGRYFSAFVPAPEFVRLAGPYLGPALASGSRRLTDWLSLPEKADELLFTGTVPLAGAQALAGMDREDLDALWPWLTAARWSANTLARFVTPLREAARASGRSLSETADTALAGVGADQGLSPNDLIARLSAAAKSARYPVLTDLEERFAALSRGISRGTAFTLHPSRGFESDAVTLELRAADAATLRQAAADLARMAAHPDWQALWSLARGQEAHDASPGGDGGGDRNGHEA</sequence>
<accession>A0A7K3NJQ9</accession>
<protein>
    <submittedName>
        <fullName evidence="2">Chromosome partitioning protein ParB</fullName>
    </submittedName>
</protein>
<name>A0A7K3NJQ9_9BACT</name>
<gene>
    <name evidence="2" type="ORF">G3N56_06595</name>
</gene>
<dbReference type="AlphaFoldDB" id="A0A7K3NJQ9"/>
<dbReference type="EMBL" id="JAAGRQ010000019">
    <property type="protein sequence ID" value="NDY56410.1"/>
    <property type="molecule type" value="Genomic_DNA"/>
</dbReference>